<proteinExistence type="predicted"/>
<comment type="caution">
    <text evidence="2">The sequence shown here is derived from an EMBL/GenBank/DDBJ whole genome shotgun (WGS) entry which is preliminary data.</text>
</comment>
<gene>
    <name evidence="2" type="ORF">GCM10012287_56570</name>
</gene>
<evidence type="ECO:0000256" key="1">
    <source>
        <dbReference type="SAM" id="MobiDB-lite"/>
    </source>
</evidence>
<reference evidence="3" key="1">
    <citation type="journal article" date="2019" name="Int. J. Syst. Evol. Microbiol.">
        <title>The Global Catalogue of Microorganisms (GCM) 10K type strain sequencing project: providing services to taxonomists for standard genome sequencing and annotation.</title>
        <authorList>
            <consortium name="The Broad Institute Genomics Platform"/>
            <consortium name="The Broad Institute Genome Sequencing Center for Infectious Disease"/>
            <person name="Wu L."/>
            <person name="Ma J."/>
        </authorList>
    </citation>
    <scope>NUCLEOTIDE SEQUENCE [LARGE SCALE GENOMIC DNA]</scope>
    <source>
        <strain evidence="3">CGMCC 4.7178</strain>
    </source>
</reference>
<feature type="region of interest" description="Disordered" evidence="1">
    <location>
        <begin position="135"/>
        <end position="171"/>
    </location>
</feature>
<protein>
    <submittedName>
        <fullName evidence="2">Uncharacterized protein</fullName>
    </submittedName>
</protein>
<dbReference type="InterPro" id="IPR046036">
    <property type="entry name" value="DUF5994"/>
</dbReference>
<evidence type="ECO:0000313" key="3">
    <source>
        <dbReference type="Proteomes" id="UP000631535"/>
    </source>
</evidence>
<evidence type="ECO:0000313" key="2">
    <source>
        <dbReference type="EMBL" id="GGO58428.1"/>
    </source>
</evidence>
<dbReference type="Proteomes" id="UP000631535">
    <property type="component" value="Unassembled WGS sequence"/>
</dbReference>
<organism evidence="2 3">
    <name type="scientific">Streptomyces daqingensis</name>
    <dbReference type="NCBI Taxonomy" id="1472640"/>
    <lineage>
        <taxon>Bacteria</taxon>
        <taxon>Bacillati</taxon>
        <taxon>Actinomycetota</taxon>
        <taxon>Actinomycetes</taxon>
        <taxon>Kitasatosporales</taxon>
        <taxon>Streptomycetaceae</taxon>
        <taxon>Streptomyces</taxon>
    </lineage>
</organism>
<feature type="compositionally biased region" description="Basic and acidic residues" evidence="1">
    <location>
        <begin position="135"/>
        <end position="148"/>
    </location>
</feature>
<keyword evidence="3" id="KW-1185">Reference proteome</keyword>
<dbReference type="Pfam" id="PF19457">
    <property type="entry name" value="DUF5994"/>
    <property type="match status" value="1"/>
</dbReference>
<accession>A0ABQ2MVJ7</accession>
<dbReference type="EMBL" id="BMMP01000030">
    <property type="protein sequence ID" value="GGO58428.1"/>
    <property type="molecule type" value="Genomic_DNA"/>
</dbReference>
<sequence>MRLALKPEGVPVGLLDGAWWPHSRNLLRELPALTDVLDLLWGSITHITVNPAHWPVIPRKVPVSGHVVKAGRFEPEQDRHLLLLHSHHGGNWTLLVIPPRATANAAARLMAAASGTPVHTARPLTAADDALEAMERSQPLREEERQSEGSETAAAMATSRGLPALTRSRGV</sequence>
<name>A0ABQ2MVJ7_9ACTN</name>